<proteinExistence type="inferred from homology"/>
<feature type="domain" description="Fe2OG dioxygenase" evidence="11">
    <location>
        <begin position="206"/>
        <end position="312"/>
    </location>
</feature>
<dbReference type="InterPro" id="IPR026992">
    <property type="entry name" value="DIOX_N"/>
</dbReference>
<evidence type="ECO:0000256" key="3">
    <source>
        <dbReference type="ARBA" id="ARBA00022723"/>
    </source>
</evidence>
<evidence type="ECO:0000256" key="2">
    <source>
        <dbReference type="ARBA" id="ARBA00004972"/>
    </source>
</evidence>
<dbReference type="AlphaFoldDB" id="A0A498JHU4"/>
<keyword evidence="4" id="KW-0223">Dioxygenase</keyword>
<evidence type="ECO:0000256" key="1">
    <source>
        <dbReference type="ARBA" id="ARBA00001961"/>
    </source>
</evidence>
<dbReference type="GO" id="GO:0016707">
    <property type="term" value="F:gibberellin 3-beta-dioxygenase activity"/>
    <property type="evidence" value="ECO:0007669"/>
    <property type="project" value="UniProtKB-EC"/>
</dbReference>
<keyword evidence="6 10" id="KW-0408">Iron</keyword>
<sequence length="363" mass="40348">MSSGKLSDAFKSHPIFLHKQHPDDFSSLQELPESYAWTSQLNEYPSFESLSCSESVPVIDLADPNVVELVGHACKTWGMFQATNHGVPQKLVDDMESTVRSLFSLPPQQKLKAARLPDGISGYGFHRISAFCEKLMWSESFTIVGSPLQHFCQLWPQDHTKFCCVTEEYEKEMKRLAARLMWLMLGSLGISKEDIKWAGPRGEFEDASAALQLNSYPACPDPDRTMGLAQHTDSNLLSIIHQSAKASGLQVFQEGKDEGRGWLMVPPVPGAFVINVGDFIHILSNGLYQTPLHRAVVNRSQHRVSVAYLYGPPENAQVSPLSKLLGPNCPPLYAPVTWNEYLGTKAKLNNKALQSLRLNAPLN</sequence>
<evidence type="ECO:0000313" key="12">
    <source>
        <dbReference type="EMBL" id="RXH92991.1"/>
    </source>
</evidence>
<comment type="similarity">
    <text evidence="8">Belongs to the iron/ascorbate-dependent oxidoreductase family. GA3OX subfamily.</text>
</comment>
<dbReference type="FunFam" id="2.60.120.330:FF:000013">
    <property type="entry name" value="Gibberellin 3-beta-dioxygenase 1"/>
    <property type="match status" value="1"/>
</dbReference>
<dbReference type="STRING" id="3750.A0A498JHU4"/>
<evidence type="ECO:0000256" key="10">
    <source>
        <dbReference type="RuleBase" id="RU003682"/>
    </source>
</evidence>
<protein>
    <recommendedName>
        <fullName evidence="9">gibberellin 3beta-dioxygenase</fullName>
        <ecNumber evidence="9">1.14.11.15</ecNumber>
    </recommendedName>
</protein>
<keyword evidence="13" id="KW-1185">Reference proteome</keyword>
<dbReference type="SUPFAM" id="SSF51197">
    <property type="entry name" value="Clavaminate synthase-like"/>
    <property type="match status" value="1"/>
</dbReference>
<dbReference type="PROSITE" id="PS51471">
    <property type="entry name" value="FE2OG_OXY"/>
    <property type="match status" value="1"/>
</dbReference>
<organism evidence="12 13">
    <name type="scientific">Malus domestica</name>
    <name type="common">Apple</name>
    <name type="synonym">Pyrus malus</name>
    <dbReference type="NCBI Taxonomy" id="3750"/>
    <lineage>
        <taxon>Eukaryota</taxon>
        <taxon>Viridiplantae</taxon>
        <taxon>Streptophyta</taxon>
        <taxon>Embryophyta</taxon>
        <taxon>Tracheophyta</taxon>
        <taxon>Spermatophyta</taxon>
        <taxon>Magnoliopsida</taxon>
        <taxon>eudicotyledons</taxon>
        <taxon>Gunneridae</taxon>
        <taxon>Pentapetalae</taxon>
        <taxon>rosids</taxon>
        <taxon>fabids</taxon>
        <taxon>Rosales</taxon>
        <taxon>Rosaceae</taxon>
        <taxon>Amygdaloideae</taxon>
        <taxon>Maleae</taxon>
        <taxon>Malus</taxon>
    </lineage>
</organism>
<dbReference type="PANTHER" id="PTHR47990">
    <property type="entry name" value="2-OXOGLUTARATE (2OG) AND FE(II)-DEPENDENT OXYGENASE SUPERFAMILY PROTEIN-RELATED"/>
    <property type="match status" value="1"/>
</dbReference>
<evidence type="ECO:0000256" key="4">
    <source>
        <dbReference type="ARBA" id="ARBA00022964"/>
    </source>
</evidence>
<dbReference type="InterPro" id="IPR027443">
    <property type="entry name" value="IPNS-like_sf"/>
</dbReference>
<dbReference type="EMBL" id="RDQH01000333">
    <property type="protein sequence ID" value="RXH92991.1"/>
    <property type="molecule type" value="Genomic_DNA"/>
</dbReference>
<comment type="cofactor">
    <cofactor evidence="1">
        <name>L-ascorbate</name>
        <dbReference type="ChEBI" id="CHEBI:38290"/>
    </cofactor>
</comment>
<dbReference type="PRINTS" id="PR00682">
    <property type="entry name" value="IPNSYNTHASE"/>
</dbReference>
<evidence type="ECO:0000256" key="8">
    <source>
        <dbReference type="ARBA" id="ARBA00061560"/>
    </source>
</evidence>
<evidence type="ECO:0000259" key="11">
    <source>
        <dbReference type="PROSITE" id="PS51471"/>
    </source>
</evidence>
<dbReference type="Pfam" id="PF14226">
    <property type="entry name" value="DIOX_N"/>
    <property type="match status" value="1"/>
</dbReference>
<comment type="pathway">
    <text evidence="7">Plant hormone biosynthesis; gibberellin biosynthesis.</text>
</comment>
<comment type="caution">
    <text evidence="12">The sequence shown here is derived from an EMBL/GenBank/DDBJ whole genome shotgun (WGS) entry which is preliminary data.</text>
</comment>
<dbReference type="EC" id="1.14.11.15" evidence="9"/>
<name>A0A498JHU4_MALDO</name>
<evidence type="ECO:0000256" key="6">
    <source>
        <dbReference type="ARBA" id="ARBA00023004"/>
    </source>
</evidence>
<dbReference type="InterPro" id="IPR050231">
    <property type="entry name" value="Iron_ascorbate_oxido_reductase"/>
</dbReference>
<dbReference type="Proteomes" id="UP000290289">
    <property type="component" value="Chromosome 7"/>
</dbReference>
<dbReference type="InterPro" id="IPR044861">
    <property type="entry name" value="IPNS-like_FE2OG_OXY"/>
</dbReference>
<comment type="pathway">
    <text evidence="2">Hormone biosynthesis.</text>
</comment>
<evidence type="ECO:0000256" key="7">
    <source>
        <dbReference type="ARBA" id="ARBA00037909"/>
    </source>
</evidence>
<keyword evidence="5 10" id="KW-0560">Oxidoreductase</keyword>
<evidence type="ECO:0000256" key="5">
    <source>
        <dbReference type="ARBA" id="ARBA00023002"/>
    </source>
</evidence>
<gene>
    <name evidence="12" type="ORF">DVH24_013567</name>
</gene>
<dbReference type="Gene3D" id="2.60.120.330">
    <property type="entry name" value="B-lactam Antibiotic, Isopenicillin N Synthase, Chain"/>
    <property type="match status" value="1"/>
</dbReference>
<dbReference type="Pfam" id="PF03171">
    <property type="entry name" value="2OG-FeII_Oxy"/>
    <property type="match status" value="1"/>
</dbReference>
<accession>A0A498JHU4</accession>
<evidence type="ECO:0000256" key="9">
    <source>
        <dbReference type="ARBA" id="ARBA00066695"/>
    </source>
</evidence>
<evidence type="ECO:0000313" key="13">
    <source>
        <dbReference type="Proteomes" id="UP000290289"/>
    </source>
</evidence>
<keyword evidence="3 10" id="KW-0479">Metal-binding</keyword>
<dbReference type="GO" id="GO:0046872">
    <property type="term" value="F:metal ion binding"/>
    <property type="evidence" value="ECO:0007669"/>
    <property type="project" value="UniProtKB-KW"/>
</dbReference>
<dbReference type="GO" id="GO:0009686">
    <property type="term" value="P:gibberellin biosynthetic process"/>
    <property type="evidence" value="ECO:0007669"/>
    <property type="project" value="UniProtKB-ARBA"/>
</dbReference>
<dbReference type="InterPro" id="IPR005123">
    <property type="entry name" value="Oxoglu/Fe-dep_dioxygenase_dom"/>
</dbReference>
<reference evidence="12 13" key="1">
    <citation type="submission" date="2018-10" db="EMBL/GenBank/DDBJ databases">
        <title>A high-quality apple genome assembly.</title>
        <authorList>
            <person name="Hu J."/>
        </authorList>
    </citation>
    <scope>NUCLEOTIDE SEQUENCE [LARGE SCALE GENOMIC DNA]</scope>
    <source>
        <strain evidence="13">cv. HFTH1</strain>
        <tissue evidence="12">Young leaf</tissue>
    </source>
</reference>